<dbReference type="EMBL" id="KK852870">
    <property type="protein sequence ID" value="KDR14616.1"/>
    <property type="molecule type" value="Genomic_DNA"/>
</dbReference>
<dbReference type="InParanoid" id="A0A067R5L0"/>
<sequence length="100" mass="11216">MYETVLDIQTFITHTHSCKSPCFMQRVVGGEAPRTEENNVQDLGVCKSIKFGLMMSRSSSGCKCEADNRLPALCLSPPSPKSISTDYSSIRQYFKHVRTH</sequence>
<proteinExistence type="predicted"/>
<reference evidence="1 2" key="1">
    <citation type="journal article" date="2014" name="Nat. Commun.">
        <title>Molecular traces of alternative social organization in a termite genome.</title>
        <authorList>
            <person name="Terrapon N."/>
            <person name="Li C."/>
            <person name="Robertson H.M."/>
            <person name="Ji L."/>
            <person name="Meng X."/>
            <person name="Booth W."/>
            <person name="Chen Z."/>
            <person name="Childers C.P."/>
            <person name="Glastad K.M."/>
            <person name="Gokhale K."/>
            <person name="Gowin J."/>
            <person name="Gronenberg W."/>
            <person name="Hermansen R.A."/>
            <person name="Hu H."/>
            <person name="Hunt B.G."/>
            <person name="Huylmans A.K."/>
            <person name="Khalil S.M."/>
            <person name="Mitchell R.D."/>
            <person name="Munoz-Torres M.C."/>
            <person name="Mustard J.A."/>
            <person name="Pan H."/>
            <person name="Reese J.T."/>
            <person name="Scharf M.E."/>
            <person name="Sun F."/>
            <person name="Vogel H."/>
            <person name="Xiao J."/>
            <person name="Yang W."/>
            <person name="Yang Z."/>
            <person name="Yang Z."/>
            <person name="Zhou J."/>
            <person name="Zhu J."/>
            <person name="Brent C.S."/>
            <person name="Elsik C.G."/>
            <person name="Goodisman M.A."/>
            <person name="Liberles D.A."/>
            <person name="Roe R.M."/>
            <person name="Vargo E.L."/>
            <person name="Vilcinskas A."/>
            <person name="Wang J."/>
            <person name="Bornberg-Bauer E."/>
            <person name="Korb J."/>
            <person name="Zhang G."/>
            <person name="Liebig J."/>
        </authorList>
    </citation>
    <scope>NUCLEOTIDE SEQUENCE [LARGE SCALE GENOMIC DNA]</scope>
    <source>
        <tissue evidence="1">Whole organism</tissue>
    </source>
</reference>
<protein>
    <submittedName>
        <fullName evidence="1">Uncharacterized protein</fullName>
    </submittedName>
</protein>
<dbReference type="AlphaFoldDB" id="A0A067R5L0"/>
<accession>A0A067R5L0</accession>
<evidence type="ECO:0000313" key="2">
    <source>
        <dbReference type="Proteomes" id="UP000027135"/>
    </source>
</evidence>
<organism evidence="1 2">
    <name type="scientific">Zootermopsis nevadensis</name>
    <name type="common">Dampwood termite</name>
    <dbReference type="NCBI Taxonomy" id="136037"/>
    <lineage>
        <taxon>Eukaryota</taxon>
        <taxon>Metazoa</taxon>
        <taxon>Ecdysozoa</taxon>
        <taxon>Arthropoda</taxon>
        <taxon>Hexapoda</taxon>
        <taxon>Insecta</taxon>
        <taxon>Pterygota</taxon>
        <taxon>Neoptera</taxon>
        <taxon>Polyneoptera</taxon>
        <taxon>Dictyoptera</taxon>
        <taxon>Blattodea</taxon>
        <taxon>Blattoidea</taxon>
        <taxon>Termitoidae</taxon>
        <taxon>Termopsidae</taxon>
        <taxon>Zootermopsis</taxon>
    </lineage>
</organism>
<dbReference type="Proteomes" id="UP000027135">
    <property type="component" value="Unassembled WGS sequence"/>
</dbReference>
<keyword evidence="2" id="KW-1185">Reference proteome</keyword>
<name>A0A067R5L0_ZOONE</name>
<evidence type="ECO:0000313" key="1">
    <source>
        <dbReference type="EMBL" id="KDR14616.1"/>
    </source>
</evidence>
<gene>
    <name evidence="1" type="ORF">L798_11198</name>
</gene>